<organism evidence="7 8">
    <name type="scientific">Tupaia chinensis</name>
    <name type="common">Chinese tree shrew</name>
    <name type="synonym">Tupaia belangeri chinensis</name>
    <dbReference type="NCBI Taxonomy" id="246437"/>
    <lineage>
        <taxon>Eukaryota</taxon>
        <taxon>Metazoa</taxon>
        <taxon>Chordata</taxon>
        <taxon>Craniata</taxon>
        <taxon>Vertebrata</taxon>
        <taxon>Euteleostomi</taxon>
        <taxon>Mammalia</taxon>
        <taxon>Eutheria</taxon>
        <taxon>Euarchontoglires</taxon>
        <taxon>Scandentia</taxon>
        <taxon>Tupaiidae</taxon>
        <taxon>Tupaia</taxon>
    </lineage>
</organism>
<feature type="region of interest" description="Disordered" evidence="5">
    <location>
        <begin position="1"/>
        <end position="29"/>
    </location>
</feature>
<dbReference type="InterPro" id="IPR009057">
    <property type="entry name" value="Homeodomain-like_sf"/>
</dbReference>
<dbReference type="InterPro" id="IPR050720">
    <property type="entry name" value="Engrailed_Homeobox_TFs"/>
</dbReference>
<sequence length="187" mass="21152">MFSGSPVEEDSQYEGKGAQCKRGKGRPRHKFTKNELHILNQSFEHNPYPDFTTRTELANQVYCNVSVIDNWFQNRRARLPYIERYRMFAARKLHVFPIETRPLLSLQGSHVESPNYTIEQGHLGRANSTSLDTHGVPSEQDGSEPSPSLEYQRVAENASNSFRSVASVHPVSSSVDSSEMDRMPGVP</sequence>
<evidence type="ECO:0000313" key="8">
    <source>
        <dbReference type="Proteomes" id="UP000011518"/>
    </source>
</evidence>
<feature type="compositionally biased region" description="Low complexity" evidence="5">
    <location>
        <begin position="164"/>
        <end position="177"/>
    </location>
</feature>
<dbReference type="CDD" id="cd00086">
    <property type="entry name" value="homeodomain"/>
    <property type="match status" value="1"/>
</dbReference>
<dbReference type="AlphaFoldDB" id="L9KF23"/>
<dbReference type="InParanoid" id="L9KF23"/>
<evidence type="ECO:0000259" key="6">
    <source>
        <dbReference type="PROSITE" id="PS50071"/>
    </source>
</evidence>
<feature type="DNA-binding region" description="Homeobox" evidence="3">
    <location>
        <begin position="24"/>
        <end position="83"/>
    </location>
</feature>
<reference evidence="8" key="1">
    <citation type="submission" date="2012-07" db="EMBL/GenBank/DDBJ databases">
        <title>Genome of the Chinese tree shrew, a rising model animal genetically related to primates.</title>
        <authorList>
            <person name="Zhang G."/>
            <person name="Fan Y."/>
            <person name="Yao Y."/>
            <person name="Huang Z."/>
        </authorList>
    </citation>
    <scope>NUCLEOTIDE SEQUENCE [LARGE SCALE GENOMIC DNA]</scope>
</reference>
<keyword evidence="3 4" id="KW-0238">DNA-binding</keyword>
<name>L9KF23_TUPCH</name>
<comment type="subcellular location">
    <subcellularLocation>
        <location evidence="1 3 4">Nucleus</location>
    </subcellularLocation>
</comment>
<keyword evidence="3 4" id="KW-0371">Homeobox</keyword>
<evidence type="ECO:0000313" key="7">
    <source>
        <dbReference type="EMBL" id="ELW61470.1"/>
    </source>
</evidence>
<dbReference type="GO" id="GO:0000978">
    <property type="term" value="F:RNA polymerase II cis-regulatory region sequence-specific DNA binding"/>
    <property type="evidence" value="ECO:0007669"/>
    <property type="project" value="TreeGrafter"/>
</dbReference>
<evidence type="ECO:0000256" key="2">
    <source>
        <dbReference type="ARBA" id="ARBA00023242"/>
    </source>
</evidence>
<feature type="compositionally biased region" description="Basic residues" evidence="5">
    <location>
        <begin position="19"/>
        <end position="29"/>
    </location>
</feature>
<keyword evidence="8" id="KW-1185">Reference proteome</keyword>
<dbReference type="PANTHER" id="PTHR24341">
    <property type="entry name" value="HOMEOBOX PROTEIN ENGRAILED"/>
    <property type="match status" value="1"/>
</dbReference>
<keyword evidence="2 3" id="KW-0539">Nucleus</keyword>
<evidence type="ECO:0000256" key="1">
    <source>
        <dbReference type="ARBA" id="ARBA00004123"/>
    </source>
</evidence>
<dbReference type="SUPFAM" id="SSF46689">
    <property type="entry name" value="Homeodomain-like"/>
    <property type="match status" value="1"/>
</dbReference>
<dbReference type="eggNOG" id="KOG0849">
    <property type="taxonomic scope" value="Eukaryota"/>
</dbReference>
<feature type="region of interest" description="Disordered" evidence="5">
    <location>
        <begin position="126"/>
        <end position="187"/>
    </location>
</feature>
<dbReference type="InterPro" id="IPR001356">
    <property type="entry name" value="HD"/>
</dbReference>
<feature type="domain" description="Homeobox" evidence="6">
    <location>
        <begin position="22"/>
        <end position="82"/>
    </location>
</feature>
<protein>
    <submittedName>
        <fullName evidence="7">Segmentation protein paired</fullName>
    </submittedName>
</protein>
<reference evidence="8" key="2">
    <citation type="journal article" date="2013" name="Nat. Commun.">
        <title>Genome of the Chinese tree shrew.</title>
        <authorList>
            <person name="Fan Y."/>
            <person name="Huang Z.Y."/>
            <person name="Cao C.C."/>
            <person name="Chen C.S."/>
            <person name="Chen Y.X."/>
            <person name="Fan D.D."/>
            <person name="He J."/>
            <person name="Hou H.L."/>
            <person name="Hu L."/>
            <person name="Hu X.T."/>
            <person name="Jiang X.T."/>
            <person name="Lai R."/>
            <person name="Lang Y.S."/>
            <person name="Liang B."/>
            <person name="Liao S.G."/>
            <person name="Mu D."/>
            <person name="Ma Y.Y."/>
            <person name="Niu Y.Y."/>
            <person name="Sun X.Q."/>
            <person name="Xia J.Q."/>
            <person name="Xiao J."/>
            <person name="Xiong Z.Q."/>
            <person name="Xu L."/>
            <person name="Yang L."/>
            <person name="Zhang Y."/>
            <person name="Zhao W."/>
            <person name="Zhao X.D."/>
            <person name="Zheng Y.T."/>
            <person name="Zhou J.M."/>
            <person name="Zhu Y.B."/>
            <person name="Zhang G.J."/>
            <person name="Wang J."/>
            <person name="Yao Y.G."/>
        </authorList>
    </citation>
    <scope>NUCLEOTIDE SEQUENCE [LARGE SCALE GENOMIC DNA]</scope>
</reference>
<dbReference type="Pfam" id="PF00046">
    <property type="entry name" value="Homeodomain"/>
    <property type="match status" value="1"/>
</dbReference>
<accession>L9KF23</accession>
<dbReference type="GO" id="GO:0005634">
    <property type="term" value="C:nucleus"/>
    <property type="evidence" value="ECO:0007669"/>
    <property type="project" value="UniProtKB-SubCell"/>
</dbReference>
<evidence type="ECO:0000256" key="5">
    <source>
        <dbReference type="SAM" id="MobiDB-lite"/>
    </source>
</evidence>
<dbReference type="Gene3D" id="1.10.10.60">
    <property type="entry name" value="Homeodomain-like"/>
    <property type="match status" value="1"/>
</dbReference>
<dbReference type="GO" id="GO:0000981">
    <property type="term" value="F:DNA-binding transcription factor activity, RNA polymerase II-specific"/>
    <property type="evidence" value="ECO:0007669"/>
    <property type="project" value="TreeGrafter"/>
</dbReference>
<dbReference type="Proteomes" id="UP000011518">
    <property type="component" value="Unassembled WGS sequence"/>
</dbReference>
<evidence type="ECO:0000256" key="3">
    <source>
        <dbReference type="PROSITE-ProRule" id="PRU00108"/>
    </source>
</evidence>
<dbReference type="PANTHER" id="PTHR24341:SF1">
    <property type="entry name" value="CYTOPLASMIC POLYADENYLATED HOMEOBOX-LIKE PROTEIN"/>
    <property type="match status" value="1"/>
</dbReference>
<dbReference type="STRING" id="246437.L9KF23"/>
<dbReference type="SMART" id="SM00389">
    <property type="entry name" value="HOX"/>
    <property type="match status" value="1"/>
</dbReference>
<dbReference type="EMBL" id="KB320876">
    <property type="protein sequence ID" value="ELW61470.1"/>
    <property type="molecule type" value="Genomic_DNA"/>
</dbReference>
<evidence type="ECO:0000256" key="4">
    <source>
        <dbReference type="RuleBase" id="RU000682"/>
    </source>
</evidence>
<proteinExistence type="predicted"/>
<gene>
    <name evidence="7" type="ORF">TREES_T100001844</name>
</gene>
<dbReference type="PROSITE" id="PS50071">
    <property type="entry name" value="HOMEOBOX_2"/>
    <property type="match status" value="1"/>
</dbReference>